<keyword evidence="3" id="KW-0808">Transferase</keyword>
<sequence>MIQNAGNDRSSTLKLNSALAINSPGRKTHTNEILAAGARLSKEYSPIKVVGQGAFGIVYAARDSANEFVAIKKVMLDPRYKNRELEILNLIKIHPNCVSLKAHFLTAGRRHGDACLNLVMDYLPMSLHMFNVKFRKDRKYPPLFYVKLFGFQIFAGLNHLHSHGIMHRDIKPNNIIIDMDSGELKICDFGSAKKAKKEEKNISYVASRYFRAPELILDCSFYSTEVDIWAAGCTIAEILMASQPLFEGNTSMGQFYEIVKIMGKPTNEDLASFQHQTVPEIPDLEFTPLETVLPRHTPRDLLDLFLTIFKYNPQKRPTANQCMGHPFFDDIFDPEITMPDGSPLPPLSRTE</sequence>
<dbReference type="Gene3D" id="1.10.510.10">
    <property type="entry name" value="Transferase(Phosphotransferase) domain 1"/>
    <property type="match status" value="1"/>
</dbReference>
<dbReference type="InterPro" id="IPR000719">
    <property type="entry name" value="Prot_kinase_dom"/>
</dbReference>
<evidence type="ECO:0000256" key="6">
    <source>
        <dbReference type="ARBA" id="ARBA00022840"/>
    </source>
</evidence>
<dbReference type="InterPro" id="IPR050591">
    <property type="entry name" value="GSK-3"/>
</dbReference>
<dbReference type="InterPro" id="IPR008271">
    <property type="entry name" value="Ser/Thr_kinase_AS"/>
</dbReference>
<dbReference type="InterPro" id="IPR039192">
    <property type="entry name" value="STKc_GSK3"/>
</dbReference>
<dbReference type="PROSITE" id="PS50011">
    <property type="entry name" value="PROTEIN_KINASE_DOM"/>
    <property type="match status" value="1"/>
</dbReference>
<protein>
    <submittedName>
        <fullName evidence="10">CMGC family protein kinase</fullName>
    </submittedName>
</protein>
<dbReference type="GO" id="GO:0007165">
    <property type="term" value="P:signal transduction"/>
    <property type="evidence" value="ECO:0007669"/>
    <property type="project" value="TreeGrafter"/>
</dbReference>
<dbReference type="GO" id="GO:0005524">
    <property type="term" value="F:ATP binding"/>
    <property type="evidence" value="ECO:0007669"/>
    <property type="project" value="UniProtKB-UniRule"/>
</dbReference>
<dbReference type="GO" id="GO:0004674">
    <property type="term" value="F:protein serine/threonine kinase activity"/>
    <property type="evidence" value="ECO:0007669"/>
    <property type="project" value="UniProtKB-KW"/>
</dbReference>
<dbReference type="GO" id="GO:0005737">
    <property type="term" value="C:cytoplasm"/>
    <property type="evidence" value="ECO:0007669"/>
    <property type="project" value="TreeGrafter"/>
</dbReference>
<evidence type="ECO:0000256" key="3">
    <source>
        <dbReference type="ARBA" id="ARBA00022679"/>
    </source>
</evidence>
<dbReference type="PROSITE" id="PS00107">
    <property type="entry name" value="PROTEIN_KINASE_ATP"/>
    <property type="match status" value="1"/>
</dbReference>
<dbReference type="VEuPathDB" id="TrichDB:TRFO_31436"/>
<evidence type="ECO:0000313" key="10">
    <source>
        <dbReference type="EMBL" id="OHT01685.1"/>
    </source>
</evidence>
<evidence type="ECO:0000256" key="1">
    <source>
        <dbReference type="ARBA" id="ARBA00005527"/>
    </source>
</evidence>
<accession>A0A1J4JWN1</accession>
<dbReference type="AlphaFoldDB" id="A0A1J4JWN1"/>
<feature type="domain" description="Protein kinase" evidence="9">
    <location>
        <begin position="44"/>
        <end position="328"/>
    </location>
</feature>
<gene>
    <name evidence="10" type="ORF">TRFO_31436</name>
</gene>
<dbReference type="GO" id="GO:0030154">
    <property type="term" value="P:cell differentiation"/>
    <property type="evidence" value="ECO:0007669"/>
    <property type="project" value="TreeGrafter"/>
</dbReference>
<proteinExistence type="inferred from homology"/>
<evidence type="ECO:0000313" key="11">
    <source>
        <dbReference type="Proteomes" id="UP000179807"/>
    </source>
</evidence>
<dbReference type="Pfam" id="PF00069">
    <property type="entry name" value="Pkinase"/>
    <property type="match status" value="1"/>
</dbReference>
<name>A0A1J4JWN1_9EUKA</name>
<comment type="caution">
    <text evidence="10">The sequence shown here is derived from an EMBL/GenBank/DDBJ whole genome shotgun (WGS) entry which is preliminary data.</text>
</comment>
<dbReference type="PROSITE" id="PS00108">
    <property type="entry name" value="PROTEIN_KINASE_ST"/>
    <property type="match status" value="1"/>
</dbReference>
<evidence type="ECO:0000256" key="5">
    <source>
        <dbReference type="ARBA" id="ARBA00022777"/>
    </source>
</evidence>
<dbReference type="FunFam" id="1.10.510.10:FF:000624">
    <property type="entry name" value="Mitogen-activated protein kinase"/>
    <property type="match status" value="1"/>
</dbReference>
<dbReference type="OrthoDB" id="272141at2759"/>
<dbReference type="SUPFAM" id="SSF56112">
    <property type="entry name" value="Protein kinase-like (PK-like)"/>
    <property type="match status" value="1"/>
</dbReference>
<dbReference type="GeneID" id="94842637"/>
<reference evidence="10" key="1">
    <citation type="submission" date="2016-10" db="EMBL/GenBank/DDBJ databases">
        <authorList>
            <person name="Benchimol M."/>
            <person name="Almeida L.G."/>
            <person name="Vasconcelos A.T."/>
            <person name="Perreira-Neves A."/>
            <person name="Rosa I.A."/>
            <person name="Tasca T."/>
            <person name="Bogo M.R."/>
            <person name="de Souza W."/>
        </authorList>
    </citation>
    <scope>NUCLEOTIDE SEQUENCE [LARGE SCALE GENOMIC DNA]</scope>
    <source>
        <strain evidence="10">K</strain>
    </source>
</reference>
<dbReference type="PANTHER" id="PTHR24057">
    <property type="entry name" value="GLYCOGEN SYNTHASE KINASE-3 ALPHA"/>
    <property type="match status" value="1"/>
</dbReference>
<dbReference type="InterPro" id="IPR017441">
    <property type="entry name" value="Protein_kinase_ATP_BS"/>
</dbReference>
<keyword evidence="11" id="KW-1185">Reference proteome</keyword>
<keyword evidence="6 7" id="KW-0067">ATP-binding</keyword>
<comment type="similarity">
    <text evidence="1">Belongs to the protein kinase superfamily. CMGC Ser/Thr protein kinase family. GSK-3 subfamily.</text>
</comment>
<organism evidence="10 11">
    <name type="scientific">Tritrichomonas foetus</name>
    <dbReference type="NCBI Taxonomy" id="1144522"/>
    <lineage>
        <taxon>Eukaryota</taxon>
        <taxon>Metamonada</taxon>
        <taxon>Parabasalia</taxon>
        <taxon>Tritrichomonadida</taxon>
        <taxon>Tritrichomonadidae</taxon>
        <taxon>Tritrichomonas</taxon>
    </lineage>
</organism>
<feature type="binding site" evidence="7">
    <location>
        <position position="73"/>
    </location>
    <ligand>
        <name>ATP</name>
        <dbReference type="ChEBI" id="CHEBI:30616"/>
    </ligand>
</feature>
<keyword evidence="4 7" id="KW-0547">Nucleotide-binding</keyword>
<dbReference type="RefSeq" id="XP_068354821.1">
    <property type="nucleotide sequence ID" value="XM_068507933.1"/>
</dbReference>
<evidence type="ECO:0000256" key="8">
    <source>
        <dbReference type="RuleBase" id="RU000304"/>
    </source>
</evidence>
<evidence type="ECO:0000256" key="4">
    <source>
        <dbReference type="ARBA" id="ARBA00022741"/>
    </source>
</evidence>
<keyword evidence="5 10" id="KW-0418">Kinase</keyword>
<dbReference type="GO" id="GO:0005634">
    <property type="term" value="C:nucleus"/>
    <property type="evidence" value="ECO:0007669"/>
    <property type="project" value="TreeGrafter"/>
</dbReference>
<dbReference type="Proteomes" id="UP000179807">
    <property type="component" value="Unassembled WGS sequence"/>
</dbReference>
<keyword evidence="2 8" id="KW-0723">Serine/threonine-protein kinase</keyword>
<evidence type="ECO:0000259" key="9">
    <source>
        <dbReference type="PROSITE" id="PS50011"/>
    </source>
</evidence>
<dbReference type="EMBL" id="MLAK01000900">
    <property type="protein sequence ID" value="OHT01685.1"/>
    <property type="molecule type" value="Genomic_DNA"/>
</dbReference>
<dbReference type="Gene3D" id="3.30.200.20">
    <property type="entry name" value="Phosphorylase Kinase, domain 1"/>
    <property type="match status" value="1"/>
</dbReference>
<dbReference type="PANTHER" id="PTHR24057:SF0">
    <property type="entry name" value="PROTEIN KINASE SHAGGY-RELATED"/>
    <property type="match status" value="1"/>
</dbReference>
<dbReference type="InterPro" id="IPR011009">
    <property type="entry name" value="Kinase-like_dom_sf"/>
</dbReference>
<evidence type="ECO:0000256" key="7">
    <source>
        <dbReference type="PROSITE-ProRule" id="PRU10141"/>
    </source>
</evidence>
<dbReference type="SMART" id="SM00220">
    <property type="entry name" value="S_TKc"/>
    <property type="match status" value="1"/>
</dbReference>
<evidence type="ECO:0000256" key="2">
    <source>
        <dbReference type="ARBA" id="ARBA00022527"/>
    </source>
</evidence>
<dbReference type="CDD" id="cd14137">
    <property type="entry name" value="STKc_GSK3"/>
    <property type="match status" value="1"/>
</dbReference>